<evidence type="ECO:0000313" key="2">
    <source>
        <dbReference type="EMBL" id="KAE8327429.1"/>
    </source>
</evidence>
<name>A0A5N6X5M2_9EURO</name>
<keyword evidence="1" id="KW-0472">Membrane</keyword>
<dbReference type="Proteomes" id="UP000325945">
    <property type="component" value="Unassembled WGS sequence"/>
</dbReference>
<organism evidence="2 3">
    <name type="scientific">Aspergillus sergii</name>
    <dbReference type="NCBI Taxonomy" id="1034303"/>
    <lineage>
        <taxon>Eukaryota</taxon>
        <taxon>Fungi</taxon>
        <taxon>Dikarya</taxon>
        <taxon>Ascomycota</taxon>
        <taxon>Pezizomycotina</taxon>
        <taxon>Eurotiomycetes</taxon>
        <taxon>Eurotiomycetidae</taxon>
        <taxon>Eurotiales</taxon>
        <taxon>Aspergillaceae</taxon>
        <taxon>Aspergillus</taxon>
        <taxon>Aspergillus subgen. Circumdati</taxon>
    </lineage>
</organism>
<proteinExistence type="predicted"/>
<protein>
    <submittedName>
        <fullName evidence="2">Uncharacterized protein</fullName>
    </submittedName>
</protein>
<reference evidence="3" key="1">
    <citation type="submission" date="2019-04" db="EMBL/GenBank/DDBJ databases">
        <title>Friends and foes A comparative genomics studyof 23 Aspergillus species from section Flavi.</title>
        <authorList>
            <consortium name="DOE Joint Genome Institute"/>
            <person name="Kjaerbolling I."/>
            <person name="Vesth T."/>
            <person name="Frisvad J.C."/>
            <person name="Nybo J.L."/>
            <person name="Theobald S."/>
            <person name="Kildgaard S."/>
            <person name="Isbrandt T."/>
            <person name="Kuo A."/>
            <person name="Sato A."/>
            <person name="Lyhne E.K."/>
            <person name="Kogle M.E."/>
            <person name="Wiebenga A."/>
            <person name="Kun R.S."/>
            <person name="Lubbers R.J."/>
            <person name="Makela M.R."/>
            <person name="Barry K."/>
            <person name="Chovatia M."/>
            <person name="Clum A."/>
            <person name="Daum C."/>
            <person name="Haridas S."/>
            <person name="He G."/>
            <person name="LaButti K."/>
            <person name="Lipzen A."/>
            <person name="Mondo S."/>
            <person name="Riley R."/>
            <person name="Salamov A."/>
            <person name="Simmons B.A."/>
            <person name="Magnuson J.K."/>
            <person name="Henrissat B."/>
            <person name="Mortensen U.H."/>
            <person name="Larsen T.O."/>
            <person name="Devries R.P."/>
            <person name="Grigoriev I.V."/>
            <person name="Machida M."/>
            <person name="Baker S.E."/>
            <person name="Andersen M.R."/>
        </authorList>
    </citation>
    <scope>NUCLEOTIDE SEQUENCE [LARGE SCALE GENOMIC DNA]</scope>
    <source>
        <strain evidence="3">CBS 130017</strain>
    </source>
</reference>
<feature type="transmembrane region" description="Helical" evidence="1">
    <location>
        <begin position="44"/>
        <end position="61"/>
    </location>
</feature>
<sequence length="62" mass="7521">MVRFRSAADRDMWTLLLGSNIELSSVILTVHWRYYSEKRIRFQGVDYARLSFFFFFLFSLLC</sequence>
<accession>A0A5N6X5M2</accession>
<evidence type="ECO:0000313" key="3">
    <source>
        <dbReference type="Proteomes" id="UP000325945"/>
    </source>
</evidence>
<feature type="transmembrane region" description="Helical" evidence="1">
    <location>
        <begin position="12"/>
        <end position="32"/>
    </location>
</feature>
<keyword evidence="1" id="KW-0812">Transmembrane</keyword>
<dbReference type="EMBL" id="ML741792">
    <property type="protein sequence ID" value="KAE8327429.1"/>
    <property type="molecule type" value="Genomic_DNA"/>
</dbReference>
<keyword evidence="1" id="KW-1133">Transmembrane helix</keyword>
<dbReference type="AlphaFoldDB" id="A0A5N6X5M2"/>
<gene>
    <name evidence="2" type="ORF">BDV39DRAFT_175585</name>
</gene>
<keyword evidence="3" id="KW-1185">Reference proteome</keyword>
<evidence type="ECO:0000256" key="1">
    <source>
        <dbReference type="SAM" id="Phobius"/>
    </source>
</evidence>